<name>A0AC35FZZ2_9BILA</name>
<evidence type="ECO:0000313" key="2">
    <source>
        <dbReference type="WBParaSite" id="PS1159_v2.g22075.t1"/>
    </source>
</evidence>
<protein>
    <submittedName>
        <fullName evidence="2">Uncharacterized protein</fullName>
    </submittedName>
</protein>
<proteinExistence type="predicted"/>
<dbReference type="Proteomes" id="UP000887580">
    <property type="component" value="Unplaced"/>
</dbReference>
<evidence type="ECO:0000313" key="1">
    <source>
        <dbReference type="Proteomes" id="UP000887580"/>
    </source>
</evidence>
<organism evidence="1 2">
    <name type="scientific">Panagrolaimus sp. PS1159</name>
    <dbReference type="NCBI Taxonomy" id="55785"/>
    <lineage>
        <taxon>Eukaryota</taxon>
        <taxon>Metazoa</taxon>
        <taxon>Ecdysozoa</taxon>
        <taxon>Nematoda</taxon>
        <taxon>Chromadorea</taxon>
        <taxon>Rhabditida</taxon>
        <taxon>Tylenchina</taxon>
        <taxon>Panagrolaimomorpha</taxon>
        <taxon>Panagrolaimoidea</taxon>
        <taxon>Panagrolaimidae</taxon>
        <taxon>Panagrolaimus</taxon>
    </lineage>
</organism>
<dbReference type="WBParaSite" id="PS1159_v2.g22075.t1">
    <property type="protein sequence ID" value="PS1159_v2.g22075.t1"/>
    <property type="gene ID" value="PS1159_v2.g22075"/>
</dbReference>
<sequence length="488" mass="54109">MSNFFTKIFKPSRKSNRENFQPLEDYGSGGQRTSSIKQNSRNEFDTGILKSSMRRRATAYDDDFLRAPGAAYHTSTQPQRHRGPKSLPPSRTYEESPNASPSSSTDGGGGGGYELERSFHSEFIPSSHQPSTSRRKSKRQHRPPTDFYHPSSRDARHRYLKEESDSEFYAEEEMNHAVKQIKRYKTSLKTAIEDVRKLRNENDRLLQQIHLIKLDKDHKIQQLESEIAQLSQEKRSLEIENTNIKSMAYSYGGGLPQRYPHYPPSYLQQPPPSHYPYMTPPSGLRSAAQFNNTNTGSLMASGGGDRNNNNNNFRGGLPPSHHQRGENIFGNNNSNINEGSGEQLAIFSANTTASQALLPGMPAIPGGDEISDEVKIFRKVDESSPSRPPTNSNQSLILSTGIGGGSNSTGSSPPTNTNNSKTNEQTPVASIKKECSPKASNPNIDAFNEIISKQLNALTPKSSKIKKTKSLSTMDEIVVNFETATNLN</sequence>
<reference evidence="2" key="1">
    <citation type="submission" date="2022-11" db="UniProtKB">
        <authorList>
            <consortium name="WormBaseParasite"/>
        </authorList>
    </citation>
    <scope>IDENTIFICATION</scope>
</reference>
<accession>A0AC35FZZ2</accession>